<accession>A0ABU3TSS1</accession>
<dbReference type="EMBL" id="JAVNWW010000003">
    <property type="protein sequence ID" value="MDU0808903.1"/>
    <property type="molecule type" value="Genomic_DNA"/>
</dbReference>
<protein>
    <submittedName>
        <fullName evidence="1">DUF6492 family protein</fullName>
    </submittedName>
</protein>
<keyword evidence="2" id="KW-1185">Reference proteome</keyword>
<comment type="caution">
    <text evidence="1">The sequence shown here is derived from an EMBL/GenBank/DDBJ whole genome shotgun (WGS) entry which is preliminary data.</text>
</comment>
<dbReference type="Proteomes" id="UP001249959">
    <property type="component" value="Unassembled WGS sequence"/>
</dbReference>
<dbReference type="Pfam" id="PF20102">
    <property type="entry name" value="DUF6492"/>
    <property type="match status" value="1"/>
</dbReference>
<organism evidence="1 2">
    <name type="scientific">Aquirufa regiilacus</name>
    <dbReference type="NCBI Taxonomy" id="3024868"/>
    <lineage>
        <taxon>Bacteria</taxon>
        <taxon>Pseudomonadati</taxon>
        <taxon>Bacteroidota</taxon>
        <taxon>Cytophagia</taxon>
        <taxon>Cytophagales</taxon>
        <taxon>Flectobacillaceae</taxon>
        <taxon>Aquirufa</taxon>
    </lineage>
</organism>
<dbReference type="RefSeq" id="WP_316070610.1">
    <property type="nucleotide sequence ID" value="NZ_JAVNWW010000003.1"/>
</dbReference>
<evidence type="ECO:0000313" key="1">
    <source>
        <dbReference type="EMBL" id="MDU0808903.1"/>
    </source>
</evidence>
<reference evidence="1 2" key="1">
    <citation type="submission" date="2023-09" db="EMBL/GenBank/DDBJ databases">
        <title>Aquirufa genomes.</title>
        <authorList>
            <person name="Pitt A."/>
        </authorList>
    </citation>
    <scope>NUCLEOTIDE SEQUENCE [LARGE SCALE GENOMIC DNA]</scope>
    <source>
        <strain evidence="1 2">LEOWEIH-7C</strain>
    </source>
</reference>
<sequence length="297" mass="35418">MNNSIDIVICVSLKDCYFLNKNFYFIFKNLSPSTIYIITDPRNFKYIQLQKSIVLIDENKLIDGLNMSVIKEALNNHCHNDKAYGWYFQQLLKLAFSQSQYAKKCYLIWDSDTVALNPLTFIDGDKYNILPKSENHKPYFETIERLLKLPIIATHSFISEHMIIDTEIMKSMLLNIEQSSFYKYSSNEKWFEKCIYATDPEVIQGFSEFETYGNFCLNFHPNIMKFRWLRSFRHGSKIFSVFGSRKEIESLKDELDIISFELYDYPVDFFRKYKQAIFFKICKAILFFRLKIKNFPF</sequence>
<evidence type="ECO:0000313" key="2">
    <source>
        <dbReference type="Proteomes" id="UP001249959"/>
    </source>
</evidence>
<proteinExistence type="predicted"/>
<dbReference type="InterPro" id="IPR045499">
    <property type="entry name" value="DUF6492"/>
</dbReference>
<name>A0ABU3TSS1_9BACT</name>
<gene>
    <name evidence="1" type="ORF">PQG45_07635</name>
</gene>